<dbReference type="EMBL" id="CP046051">
    <property type="protein sequence ID" value="QKN23125.1"/>
    <property type="molecule type" value="Genomic_DNA"/>
</dbReference>
<evidence type="ECO:0000313" key="3">
    <source>
        <dbReference type="Proteomes" id="UP000501316"/>
    </source>
</evidence>
<dbReference type="RefSeq" id="WP_174192620.1">
    <property type="nucleotide sequence ID" value="NZ_CP046051.1"/>
</dbReference>
<dbReference type="Proteomes" id="UP000509623">
    <property type="component" value="Chromosome"/>
</dbReference>
<reference evidence="2" key="2">
    <citation type="journal article" date="2021" name="Appl. Environ. Microbiol.">
        <title>Adaptability of a Caproate-Producing Bacterium Contributes to Its Dominance in an Anaerobic Fermentation System.</title>
        <authorList>
            <person name="Wang H."/>
            <person name="Gu Y."/>
            <person name="Zhou W."/>
            <person name="Zhao D."/>
            <person name="Qiao Z."/>
            <person name="Zheng J."/>
            <person name="Gao J."/>
            <person name="Chen X."/>
            <person name="Ren C."/>
            <person name="Xu Y."/>
        </authorList>
    </citation>
    <scope>NUCLEOTIDE SEQUENCE</scope>
    <source>
        <strain evidence="2">JNU-WLY1368</strain>
    </source>
</reference>
<evidence type="ECO:0000313" key="1">
    <source>
        <dbReference type="EMBL" id="QKN23125.1"/>
    </source>
</evidence>
<organism evidence="1 3">
    <name type="scientific">Caproicibacterium lactatifermentans</name>
    <dbReference type="NCBI Taxonomy" id="2666138"/>
    <lineage>
        <taxon>Bacteria</taxon>
        <taxon>Bacillati</taxon>
        <taxon>Bacillota</taxon>
        <taxon>Clostridia</taxon>
        <taxon>Eubacteriales</taxon>
        <taxon>Oscillospiraceae</taxon>
        <taxon>Caproicibacterium</taxon>
    </lineage>
</organism>
<dbReference type="AlphaFoldDB" id="A0A859DNU6"/>
<proteinExistence type="predicted"/>
<keyword evidence="4" id="KW-1185">Reference proteome</keyword>
<evidence type="ECO:0000313" key="4">
    <source>
        <dbReference type="Proteomes" id="UP000509623"/>
    </source>
</evidence>
<reference evidence="3 4" key="1">
    <citation type="submission" date="2019-11" db="EMBL/GenBank/DDBJ databases">
        <authorList>
            <person name="Ren C."/>
            <person name="Wang H."/>
            <person name="Xu Y."/>
        </authorList>
    </citation>
    <scope>NUCLEOTIDE SEQUENCE [LARGE SCALE GENOMIC DNA]</scope>
    <source>
        <strain evidence="4">JNU-WLY1368</strain>
        <strain evidence="1 3">LBM 19010</strain>
    </source>
</reference>
<gene>
    <name evidence="1" type="ORF">GJQ69_00655</name>
    <name evidence="2" type="ORF">GKP14_04115</name>
</gene>
<protein>
    <submittedName>
        <fullName evidence="1">Uncharacterized protein</fullName>
    </submittedName>
</protein>
<evidence type="ECO:0000313" key="2">
    <source>
        <dbReference type="EMBL" id="QKO30269.1"/>
    </source>
</evidence>
<dbReference type="Proteomes" id="UP000501316">
    <property type="component" value="Chromosome"/>
</dbReference>
<accession>A0A859DNU6</accession>
<dbReference type="EMBL" id="CP046161">
    <property type="protein sequence ID" value="QKO30269.1"/>
    <property type="molecule type" value="Genomic_DNA"/>
</dbReference>
<dbReference type="KEGG" id="clf:GJQ69_00655"/>
<sequence>MENRLENGDYVLSPGGVLETVDKEEAQLQGAARRLLIQRGSFVYAPDFGCRTFSAEQAAAPGAEQKAVLLVQEALAPLAGKVLLQRVHLEETGTSVQLRAGSMEKTVLVPYA</sequence>
<reference evidence="2" key="3">
    <citation type="journal article" date="2022" name="Int. J. Syst. Evol. Microbiol.">
        <title>Caproicibacterium lactatifermentans sp. nov., isolated from pit clay used for the production of Chinese strong aroma-type liquor.</title>
        <authorList>
            <person name="Wang H."/>
            <person name="Gu Y."/>
            <person name="Zhao D."/>
            <person name="Qiao Z."/>
            <person name="Zheng J."/>
            <person name="Gao J."/>
            <person name="Ren C."/>
            <person name="Xu Y."/>
        </authorList>
    </citation>
    <scope>NUCLEOTIDE SEQUENCE</scope>
    <source>
        <strain evidence="2">JNU-WLY1368</strain>
    </source>
</reference>
<name>A0A859DNU6_9FIRM</name>